<evidence type="ECO:0000313" key="2">
    <source>
        <dbReference type="EMBL" id="MBB3937562.1"/>
    </source>
</evidence>
<dbReference type="Gene3D" id="1.25.40.10">
    <property type="entry name" value="Tetratricopeptide repeat domain"/>
    <property type="match status" value="1"/>
</dbReference>
<dbReference type="RefSeq" id="WP_090964885.1">
    <property type="nucleotide sequence ID" value="NZ_FOOA01000015.1"/>
</dbReference>
<dbReference type="OrthoDB" id="7324591at2"/>
<comment type="caution">
    <text evidence="2">The sequence shown here is derived from an EMBL/GenBank/DDBJ whole genome shotgun (WGS) entry which is preliminary data.</text>
</comment>
<organism evidence="2 3">
    <name type="scientific">Aureimonas phyllosphaerae</name>
    <dbReference type="NCBI Taxonomy" id="1166078"/>
    <lineage>
        <taxon>Bacteria</taxon>
        <taxon>Pseudomonadati</taxon>
        <taxon>Pseudomonadota</taxon>
        <taxon>Alphaproteobacteria</taxon>
        <taxon>Hyphomicrobiales</taxon>
        <taxon>Aurantimonadaceae</taxon>
        <taxon>Aureimonas</taxon>
    </lineage>
</organism>
<feature type="signal peptide" evidence="1">
    <location>
        <begin position="1"/>
        <end position="23"/>
    </location>
</feature>
<accession>A0A7W6FX04</accession>
<evidence type="ECO:0000256" key="1">
    <source>
        <dbReference type="SAM" id="SignalP"/>
    </source>
</evidence>
<gene>
    <name evidence="2" type="ORF">GGR05_003729</name>
</gene>
<evidence type="ECO:0000313" key="3">
    <source>
        <dbReference type="Proteomes" id="UP000531216"/>
    </source>
</evidence>
<name>A0A7W6FX04_9HYPH</name>
<keyword evidence="3" id="KW-1185">Reference proteome</keyword>
<feature type="chain" id="PRO_5030602382" evidence="1">
    <location>
        <begin position="24"/>
        <end position="626"/>
    </location>
</feature>
<proteinExistence type="predicted"/>
<dbReference type="Proteomes" id="UP000531216">
    <property type="component" value="Unassembled WGS sequence"/>
</dbReference>
<dbReference type="InterPro" id="IPR011990">
    <property type="entry name" value="TPR-like_helical_dom_sf"/>
</dbReference>
<protein>
    <submittedName>
        <fullName evidence="2">Tetratricopeptide (TPR) repeat protein</fullName>
    </submittedName>
</protein>
<dbReference type="AlphaFoldDB" id="A0A7W6FX04"/>
<dbReference type="SUPFAM" id="SSF48452">
    <property type="entry name" value="TPR-like"/>
    <property type="match status" value="1"/>
</dbReference>
<reference evidence="2 3" key="1">
    <citation type="submission" date="2020-08" db="EMBL/GenBank/DDBJ databases">
        <title>Genomic Encyclopedia of Type Strains, Phase IV (KMG-IV): sequencing the most valuable type-strain genomes for metagenomic binning, comparative biology and taxonomic classification.</title>
        <authorList>
            <person name="Goeker M."/>
        </authorList>
    </citation>
    <scope>NUCLEOTIDE SEQUENCE [LARGE SCALE GENOMIC DNA]</scope>
    <source>
        <strain evidence="2 3">DSM 25024</strain>
    </source>
</reference>
<keyword evidence="1" id="KW-0732">Signal</keyword>
<sequence length="626" mass="65790">MPVKACLLASASLLLVSLTAANAQVAAPNFGTGALGAPAAAAPAAGGVRPPSFAPAPIAAASPVAPAAGGANPFAAVQPPEAQTRAPTAAFQIAPAAATANEPDAPSGPDDAALRYYAAQRDMARVGAEIRRLKALYPTWAPPEDLFSAGPKVSEQPIWDLFATGDYAGAAAMVEKLKGDNAGWQPTADLGEKLADATARSSIAAAAANGSWPVVVKAAQSRPSLLTCDNVDLMWNLGEALVRTGDLARAYDAYAYVLSQCQDGGQRLATVQKASALLPPAGADALIALGRTGADGRSEFATLRFDPLRAEMGRVASGLASNLPADADLARFAEFVGRERSAGDAQLFGWYYYGQKKWAEAADWFRAAAQIDSSPKNVEGVVLSLRQAGDLDAAGKLAYDNRDRAPEIEKIYIELVSERLSSGASDTLPGADEVRRFADVVDASRSALGAQSLGWYWIGQEKVETAKAWFEKSVGWDESSQGVIGLAVASARLKDTAGLKAVKARYGERYPELAEFQTASAASAPRAKARPVTVRKGGGGGQDAALREAQKQFDAGDYKAALATLDKRQAAKGYDRGAELLRGWTNLKMRRFSEARQIFKAEDKKGSTKDTRFGIGATFNSQFNAW</sequence>
<dbReference type="EMBL" id="JACIDO010000010">
    <property type="protein sequence ID" value="MBB3937562.1"/>
    <property type="molecule type" value="Genomic_DNA"/>
</dbReference>